<dbReference type="InterPro" id="IPR002938">
    <property type="entry name" value="FAD-bd"/>
</dbReference>
<reference evidence="6" key="1">
    <citation type="submission" date="2021-12" db="EMBL/GenBank/DDBJ databases">
        <title>Convergent genome expansion in fungi linked to evolution of root-endophyte symbiosis.</title>
        <authorList>
            <consortium name="DOE Joint Genome Institute"/>
            <person name="Ke Y.-H."/>
            <person name="Bonito G."/>
            <person name="Liao H.-L."/>
            <person name="Looney B."/>
            <person name="Rojas-Flechas A."/>
            <person name="Nash J."/>
            <person name="Hameed K."/>
            <person name="Schadt C."/>
            <person name="Martin F."/>
            <person name="Crous P.W."/>
            <person name="Miettinen O."/>
            <person name="Magnuson J.K."/>
            <person name="Labbe J."/>
            <person name="Jacobson D."/>
            <person name="Doktycz M.J."/>
            <person name="Veneault-Fourrey C."/>
            <person name="Kuo A."/>
            <person name="Mondo S."/>
            <person name="Calhoun S."/>
            <person name="Riley R."/>
            <person name="Ohm R."/>
            <person name="LaButti K."/>
            <person name="Andreopoulos B."/>
            <person name="Pangilinan J."/>
            <person name="Nolan M."/>
            <person name="Tritt A."/>
            <person name="Clum A."/>
            <person name="Lipzen A."/>
            <person name="Daum C."/>
            <person name="Barry K."/>
            <person name="Grigoriev I.V."/>
            <person name="Vilgalys R."/>
        </authorList>
    </citation>
    <scope>NUCLEOTIDE SEQUENCE</scope>
    <source>
        <strain evidence="6">PMI_201</strain>
    </source>
</reference>
<dbReference type="PANTHER" id="PTHR46972:SF1">
    <property type="entry name" value="FAD DEPENDENT OXIDOREDUCTASE DOMAIN-CONTAINING PROTEIN"/>
    <property type="match status" value="1"/>
</dbReference>
<evidence type="ECO:0000313" key="7">
    <source>
        <dbReference type="Proteomes" id="UP001201262"/>
    </source>
</evidence>
<dbReference type="Gene3D" id="3.50.50.60">
    <property type="entry name" value="FAD/NAD(P)-binding domain"/>
    <property type="match status" value="1"/>
</dbReference>
<dbReference type="Proteomes" id="UP001201262">
    <property type="component" value="Unassembled WGS sequence"/>
</dbReference>
<feature type="domain" description="FAD-binding" evidence="5">
    <location>
        <begin position="5"/>
        <end position="157"/>
    </location>
</feature>
<protein>
    <submittedName>
        <fullName evidence="6">Salicylate hydroxylase</fullName>
    </submittedName>
</protein>
<evidence type="ECO:0000259" key="5">
    <source>
        <dbReference type="Pfam" id="PF01494"/>
    </source>
</evidence>
<dbReference type="GO" id="GO:0071949">
    <property type="term" value="F:FAD binding"/>
    <property type="evidence" value="ECO:0007669"/>
    <property type="project" value="InterPro"/>
</dbReference>
<dbReference type="Pfam" id="PF01494">
    <property type="entry name" value="FAD_binding_3"/>
    <property type="match status" value="2"/>
</dbReference>
<dbReference type="SUPFAM" id="SSF51905">
    <property type="entry name" value="FAD/NAD(P)-binding domain"/>
    <property type="match status" value="1"/>
</dbReference>
<feature type="domain" description="FAD-binding" evidence="5">
    <location>
        <begin position="286"/>
        <end position="322"/>
    </location>
</feature>
<evidence type="ECO:0000256" key="1">
    <source>
        <dbReference type="ARBA" id="ARBA00022630"/>
    </source>
</evidence>
<dbReference type="InterPro" id="IPR036188">
    <property type="entry name" value="FAD/NAD-bd_sf"/>
</dbReference>
<dbReference type="EMBL" id="JAJTJA010000014">
    <property type="protein sequence ID" value="KAH8690005.1"/>
    <property type="molecule type" value="Genomic_DNA"/>
</dbReference>
<accession>A0AAD4KIA2</accession>
<dbReference type="AlphaFoldDB" id="A0AAD4KIA2"/>
<keyword evidence="2" id="KW-0274">FAD</keyword>
<dbReference type="PANTHER" id="PTHR46972">
    <property type="entry name" value="MONOOXYGENASE ASQM-RELATED"/>
    <property type="match status" value="1"/>
</dbReference>
<proteinExistence type="predicted"/>
<organism evidence="6 7">
    <name type="scientific">Talaromyces proteolyticus</name>
    <dbReference type="NCBI Taxonomy" id="1131652"/>
    <lineage>
        <taxon>Eukaryota</taxon>
        <taxon>Fungi</taxon>
        <taxon>Dikarya</taxon>
        <taxon>Ascomycota</taxon>
        <taxon>Pezizomycotina</taxon>
        <taxon>Eurotiomycetes</taxon>
        <taxon>Eurotiomycetidae</taxon>
        <taxon>Eurotiales</taxon>
        <taxon>Trichocomaceae</taxon>
        <taxon>Talaromyces</taxon>
        <taxon>Talaromyces sect. Bacilispori</taxon>
    </lineage>
</organism>
<keyword evidence="7" id="KW-1185">Reference proteome</keyword>
<evidence type="ECO:0000313" key="6">
    <source>
        <dbReference type="EMBL" id="KAH8690005.1"/>
    </source>
</evidence>
<dbReference type="RefSeq" id="XP_046066288.1">
    <property type="nucleotide sequence ID" value="XM_046218745.1"/>
</dbReference>
<evidence type="ECO:0000256" key="2">
    <source>
        <dbReference type="ARBA" id="ARBA00022827"/>
    </source>
</evidence>
<dbReference type="GeneID" id="70249032"/>
<evidence type="ECO:0000256" key="4">
    <source>
        <dbReference type="ARBA" id="ARBA00023033"/>
    </source>
</evidence>
<dbReference type="PRINTS" id="PR00420">
    <property type="entry name" value="RNGMNOXGNASE"/>
</dbReference>
<sequence length="385" mass="42329">MTPKIAIIGAGPAGLTLASILYRNGITSTVFESDESPSARPQGGSLDLHPQTGQAALDACGLTPQFKKYARYDGQDLVLSDKHHNRLIQLKDTETGKPEIDRTQLRKILLDSLPEGVVRWNEHLVSATEETLTFKTHVESGFDLIVGADGAWSKIRPLCCYVTPFYAGITGIELVLNETSSKHSEISALVGNGSVFAMASDDGRGLSFQRNDNDTIKCYAWSRRPEHWVKDGGLNWENRAEVCAVLKKDFGDWSPELTRIIDECDNTPTPRPLYMLPVGIRWPSQKKVTIIGDAAHLMTPFAGEGVNMAMADGMDLAEAIIAQPDNIAAAIREMEPKMCERATGAAGIAWENTMLRFEPGGLKRTEDRFKRLFQKTQGKAGDDTH</sequence>
<comment type="caution">
    <text evidence="6">The sequence shown here is derived from an EMBL/GenBank/DDBJ whole genome shotgun (WGS) entry which is preliminary data.</text>
</comment>
<evidence type="ECO:0000256" key="3">
    <source>
        <dbReference type="ARBA" id="ARBA00023002"/>
    </source>
</evidence>
<name>A0AAD4KIA2_9EURO</name>
<dbReference type="GO" id="GO:0004497">
    <property type="term" value="F:monooxygenase activity"/>
    <property type="evidence" value="ECO:0007669"/>
    <property type="project" value="UniProtKB-KW"/>
</dbReference>
<keyword evidence="3" id="KW-0560">Oxidoreductase</keyword>
<keyword evidence="1" id="KW-0285">Flavoprotein</keyword>
<gene>
    <name evidence="6" type="ORF">BGW36DRAFT_401461</name>
</gene>
<keyword evidence="4" id="KW-0503">Monooxygenase</keyword>